<comment type="function">
    <text evidence="9">Required for mobilization of iron from the bacterioferritin (BFR) complex.</text>
</comment>
<dbReference type="InterPro" id="IPR007419">
    <property type="entry name" value="BFD-like_2Fe2S-bd_dom"/>
</dbReference>
<dbReference type="Pfam" id="PF04324">
    <property type="entry name" value="Fer2_BFD"/>
    <property type="match status" value="1"/>
</dbReference>
<evidence type="ECO:0000313" key="13">
    <source>
        <dbReference type="EMBL" id="STU55541.1"/>
    </source>
</evidence>
<dbReference type="GO" id="GO:0051537">
    <property type="term" value="F:2 iron, 2 sulfur cluster binding"/>
    <property type="evidence" value="ECO:0007669"/>
    <property type="project" value="UniProtKB-KW"/>
</dbReference>
<proteinExistence type="inferred from homology"/>
<dbReference type="GO" id="GO:0046872">
    <property type="term" value="F:metal ion binding"/>
    <property type="evidence" value="ECO:0007669"/>
    <property type="project" value="UniProtKB-KW"/>
</dbReference>
<keyword evidence="3" id="KW-0479">Metal-binding</keyword>
<keyword evidence="6" id="KW-0411">Iron-sulfur</keyword>
<dbReference type="InterPro" id="IPR041854">
    <property type="entry name" value="BFD-like_2Fe2S-bd_dom_sf"/>
</dbReference>
<evidence type="ECO:0000256" key="2">
    <source>
        <dbReference type="ARBA" id="ARBA00022714"/>
    </source>
</evidence>
<dbReference type="InterPro" id="IPR052371">
    <property type="entry name" value="BFD-associated_ferredoxin"/>
</dbReference>
<gene>
    <name evidence="13" type="primary">bfd</name>
    <name evidence="13" type="ORF">NCTC10313_00758</name>
</gene>
<evidence type="ECO:0000256" key="10">
    <source>
        <dbReference type="ARBA" id="ARBA00046332"/>
    </source>
</evidence>
<evidence type="ECO:0000256" key="5">
    <source>
        <dbReference type="ARBA" id="ARBA00023004"/>
    </source>
</evidence>
<evidence type="ECO:0000256" key="9">
    <source>
        <dbReference type="ARBA" id="ARBA00046130"/>
    </source>
</evidence>
<protein>
    <recommendedName>
        <fullName evidence="8">Bacterioferritin-associated ferredoxin</fullName>
    </recommendedName>
</protein>
<accession>A0A377YXN6</accession>
<feature type="region of interest" description="Disordered" evidence="11">
    <location>
        <begin position="55"/>
        <end position="74"/>
    </location>
</feature>
<organism evidence="13 14">
    <name type="scientific">Klebsiella pneumoniae subsp. ozaenae</name>
    <dbReference type="NCBI Taxonomy" id="574"/>
    <lineage>
        <taxon>Bacteria</taxon>
        <taxon>Pseudomonadati</taxon>
        <taxon>Pseudomonadota</taxon>
        <taxon>Gammaproteobacteria</taxon>
        <taxon>Enterobacterales</taxon>
        <taxon>Enterobacteriaceae</taxon>
        <taxon>Klebsiella/Raoultella group</taxon>
        <taxon>Klebsiella</taxon>
        <taxon>Klebsiella pneumoniae complex</taxon>
    </lineage>
</organism>
<feature type="domain" description="BFD-like [2Fe-2S]-binding" evidence="12">
    <location>
        <begin position="2"/>
        <end position="51"/>
    </location>
</feature>
<evidence type="ECO:0000313" key="14">
    <source>
        <dbReference type="Proteomes" id="UP000254487"/>
    </source>
</evidence>
<keyword evidence="4" id="KW-0249">Electron transport</keyword>
<dbReference type="PANTHER" id="PTHR37424:SF1">
    <property type="entry name" value="BACTERIOFERRITIN-ASSOCIATED FERREDOXIN"/>
    <property type="match status" value="1"/>
</dbReference>
<evidence type="ECO:0000256" key="8">
    <source>
        <dbReference type="ARBA" id="ARBA00039386"/>
    </source>
</evidence>
<evidence type="ECO:0000256" key="4">
    <source>
        <dbReference type="ARBA" id="ARBA00022982"/>
    </source>
</evidence>
<evidence type="ECO:0000256" key="11">
    <source>
        <dbReference type="SAM" id="MobiDB-lite"/>
    </source>
</evidence>
<evidence type="ECO:0000256" key="6">
    <source>
        <dbReference type="ARBA" id="ARBA00023014"/>
    </source>
</evidence>
<dbReference type="PANTHER" id="PTHR37424">
    <property type="entry name" value="BACTERIOFERRITIN-ASSOCIATED FERREDOXIN"/>
    <property type="match status" value="1"/>
</dbReference>
<comment type="cofactor">
    <cofactor evidence="7">
        <name>[2Fe-2S] cluster</name>
        <dbReference type="ChEBI" id="CHEBI:190135"/>
    </cofactor>
</comment>
<evidence type="ECO:0000256" key="7">
    <source>
        <dbReference type="ARBA" id="ARBA00034078"/>
    </source>
</evidence>
<reference evidence="13 14" key="1">
    <citation type="submission" date="2018-06" db="EMBL/GenBank/DDBJ databases">
        <authorList>
            <consortium name="Pathogen Informatics"/>
            <person name="Doyle S."/>
        </authorList>
    </citation>
    <scope>NUCLEOTIDE SEQUENCE [LARGE SCALE GENOMIC DNA]</scope>
    <source>
        <strain evidence="13 14">NCTC10313</strain>
    </source>
</reference>
<evidence type="ECO:0000256" key="1">
    <source>
        <dbReference type="ARBA" id="ARBA00022448"/>
    </source>
</evidence>
<dbReference type="CDD" id="cd19945">
    <property type="entry name" value="Fer2_BFD"/>
    <property type="match status" value="1"/>
</dbReference>
<keyword evidence="5" id="KW-0408">Iron</keyword>
<keyword evidence="2" id="KW-0001">2Fe-2S</keyword>
<dbReference type="AlphaFoldDB" id="A0A377YXN6"/>
<evidence type="ECO:0000259" key="12">
    <source>
        <dbReference type="Pfam" id="PF04324"/>
    </source>
</evidence>
<dbReference type="Proteomes" id="UP000254487">
    <property type="component" value="Unassembled WGS sequence"/>
</dbReference>
<dbReference type="Gene3D" id="1.10.10.1100">
    <property type="entry name" value="BFD-like [2Fe-2S]-binding domain"/>
    <property type="match status" value="1"/>
</dbReference>
<name>A0A377YXN6_KLEPO</name>
<evidence type="ECO:0000256" key="3">
    <source>
        <dbReference type="ARBA" id="ARBA00022723"/>
    </source>
</evidence>
<dbReference type="NCBIfam" id="NF007803">
    <property type="entry name" value="PRK10509.1"/>
    <property type="match status" value="1"/>
</dbReference>
<dbReference type="STRING" id="1218098.GCA_001598715_04277"/>
<keyword evidence="1" id="KW-0813">Transport</keyword>
<dbReference type="EMBL" id="UGLW01000003">
    <property type="protein sequence ID" value="STU55541.1"/>
    <property type="molecule type" value="Genomic_DNA"/>
</dbReference>
<comment type="similarity">
    <text evidence="10">Belongs to the Bfd family.</text>
</comment>
<sequence length="74" mass="8444">MYVCLCNGVSDKKIRQVVRQFQPQSFQQLRKFVPVGNQCGKCVRAAREVMEDELTTMRNSKKSPEVHASLLTSL</sequence>